<accession>A0A2N1MPD5</accession>
<dbReference type="AlphaFoldDB" id="A0A2N1MPD5"/>
<dbReference type="Proteomes" id="UP000233469">
    <property type="component" value="Unassembled WGS sequence"/>
</dbReference>
<comment type="caution">
    <text evidence="1">The sequence shown here is derived from an EMBL/GenBank/DDBJ whole genome shotgun (WGS) entry which is preliminary data.</text>
</comment>
<organism evidence="1 2">
    <name type="scientific">Rhizophagus irregularis</name>
    <dbReference type="NCBI Taxonomy" id="588596"/>
    <lineage>
        <taxon>Eukaryota</taxon>
        <taxon>Fungi</taxon>
        <taxon>Fungi incertae sedis</taxon>
        <taxon>Mucoromycota</taxon>
        <taxon>Glomeromycotina</taxon>
        <taxon>Glomeromycetes</taxon>
        <taxon>Glomerales</taxon>
        <taxon>Glomeraceae</taxon>
        <taxon>Rhizophagus</taxon>
    </lineage>
</organism>
<proteinExistence type="predicted"/>
<sequence length="49" mass="5691">MKILLQIFENFVNLPNFHASFHLLKSKTYAILLNSAINVKEIVYSQLLL</sequence>
<protein>
    <submittedName>
        <fullName evidence="1">Uncharacterized protein</fullName>
    </submittedName>
</protein>
<evidence type="ECO:0000313" key="2">
    <source>
        <dbReference type="Proteomes" id="UP000233469"/>
    </source>
</evidence>
<reference evidence="1 2" key="1">
    <citation type="submission" date="2016-04" db="EMBL/GenBank/DDBJ databases">
        <title>Genome analyses suggest a sexual origin of heterokaryosis in a supposedly ancient asexual fungus.</title>
        <authorList>
            <person name="Ropars J."/>
            <person name="Sedzielewska K."/>
            <person name="Noel J."/>
            <person name="Charron P."/>
            <person name="Farinelli L."/>
            <person name="Marton T."/>
            <person name="Kruger M."/>
            <person name="Pelin A."/>
            <person name="Brachmann A."/>
            <person name="Corradi N."/>
        </authorList>
    </citation>
    <scope>NUCLEOTIDE SEQUENCE [LARGE SCALE GENOMIC DNA]</scope>
    <source>
        <strain evidence="1 2">C2</strain>
    </source>
</reference>
<reference evidence="1 2" key="2">
    <citation type="submission" date="2017-10" db="EMBL/GenBank/DDBJ databases">
        <title>Extensive intraspecific genome diversity in a model arbuscular mycorrhizal fungus.</title>
        <authorList>
            <person name="Chen E.C.H."/>
            <person name="Morin E."/>
            <person name="Baudet D."/>
            <person name="Noel J."/>
            <person name="Ndikumana S."/>
            <person name="Charron P."/>
            <person name="St-Onge C."/>
            <person name="Giorgi J."/>
            <person name="Grigoriev I.V."/>
            <person name="Roux C."/>
            <person name="Martin F.M."/>
            <person name="Corradi N."/>
        </authorList>
    </citation>
    <scope>NUCLEOTIDE SEQUENCE [LARGE SCALE GENOMIC DNA]</scope>
    <source>
        <strain evidence="1 2">C2</strain>
    </source>
</reference>
<dbReference type="EMBL" id="LLXL01001642">
    <property type="protein sequence ID" value="PKK63494.1"/>
    <property type="molecule type" value="Genomic_DNA"/>
</dbReference>
<gene>
    <name evidence="1" type="ORF">RhiirC2_788830</name>
</gene>
<evidence type="ECO:0000313" key="1">
    <source>
        <dbReference type="EMBL" id="PKK63494.1"/>
    </source>
</evidence>
<name>A0A2N1MPD5_9GLOM</name>